<dbReference type="Gene3D" id="3.40.50.11380">
    <property type="match status" value="1"/>
</dbReference>
<dbReference type="PANTHER" id="PTHR44998:SF1">
    <property type="entry name" value="UDP-N-ACETYLGLUCOSAMINE--PEPTIDE N-ACETYLGLUCOSAMINYLTRANSFERASE 110 KDA SUBUNIT"/>
    <property type="match status" value="1"/>
</dbReference>
<sequence>MCKSGGSSMLHLSSPPFACALFAVVAVLHAVHAQQPLLEAMQVAADSTNPNRQLASPSLISTLIRRSTEWSCVQHGRAPSPGAELSRKHVDSALLALAHLHDADAVVCTLAMMAGMQGGSAQLLFSAFSTCLLPKCKAEASNAECRRAAVLLNNAGAVMSDSVDSAKMDGSSGVKGVLSPSCRSALLRSFSLLRPSLAIPHLPTTPDHAVALPASLFHLATLADPLHALSFANEAAYLSANGNAVDRDRAREVFFDLYFRKKLNTSSLPCDLAGNAVLALRKAFNTDAAATLVEDTLTELAKAAGRIELRSALPFRARKRAVDQLYHPSKGKACISPFLSLPLPIGLKTTWFVAVANTPAHGGEEEVWRESKSLHTAGQGRPALVGYLSSDLGRHHPMSHLLSGLFRRHTRAYRAVVFCQGPIASPPVVEHLKKALNVEVVALPKHNPRQAALKMAEYGLTHVVDLSGHTFGADPNILLHRPSPIAINYLGFLGTMGSSKWDYFLSDSVLVPPEYSLFFEEKQLYVPFFLASSYNDSFRAVEKERQRERRHATRSVLADRYPILKKCSVWMAAFNAYYKIDNATLLMWIEVLNDRKDACLCLLSYSEGGMQRIRRAAEHLNAESSSRIVFDILIQNKTDHLSRFSAFDVQLDTATYNGGATTADGVWAGVPFVSIPGTKPTQRMGASIAHAMGMTGAYLARSDDEYVDMLTSSALTQLHRPGKETIERVHNIGRPSLHYVCICACVFKAFRVLYMGWVIHRRVLYTSALLTTRFEGGRNIEETLPYLTSAQNRELGSI</sequence>
<name>A0A7S3GCM4_9EUKA</name>
<feature type="signal peptide" evidence="5">
    <location>
        <begin position="1"/>
        <end position="33"/>
    </location>
</feature>
<dbReference type="AlphaFoldDB" id="A0A7S3GCM4"/>
<dbReference type="GO" id="GO:0006493">
    <property type="term" value="P:protein O-linked glycosylation"/>
    <property type="evidence" value="ECO:0007669"/>
    <property type="project" value="TreeGrafter"/>
</dbReference>
<keyword evidence="4" id="KW-0802">TPR repeat</keyword>
<reference evidence="7" key="1">
    <citation type="submission" date="2021-01" db="EMBL/GenBank/DDBJ databases">
        <authorList>
            <person name="Corre E."/>
            <person name="Pelletier E."/>
            <person name="Niang G."/>
            <person name="Scheremetjew M."/>
            <person name="Finn R."/>
            <person name="Kale V."/>
            <person name="Holt S."/>
            <person name="Cochrane G."/>
            <person name="Meng A."/>
            <person name="Brown T."/>
            <person name="Cohen L."/>
        </authorList>
    </citation>
    <scope>NUCLEOTIDE SEQUENCE</scope>
    <source>
        <strain evidence="7">NIES-2562</strain>
    </source>
</reference>
<evidence type="ECO:0000256" key="1">
    <source>
        <dbReference type="ARBA" id="ARBA00004922"/>
    </source>
</evidence>
<protein>
    <recommendedName>
        <fullName evidence="6">O-GlcNAc transferase C-terminal domain-containing protein</fullName>
    </recommendedName>
</protein>
<evidence type="ECO:0000256" key="2">
    <source>
        <dbReference type="ARBA" id="ARBA00022679"/>
    </source>
</evidence>
<keyword evidence="2" id="KW-0808">Transferase</keyword>
<evidence type="ECO:0000256" key="5">
    <source>
        <dbReference type="SAM" id="SignalP"/>
    </source>
</evidence>
<dbReference type="EMBL" id="HBIB01037347">
    <property type="protein sequence ID" value="CAE0262085.1"/>
    <property type="molecule type" value="Transcribed_RNA"/>
</dbReference>
<dbReference type="GO" id="GO:0016757">
    <property type="term" value="F:glycosyltransferase activity"/>
    <property type="evidence" value="ECO:0007669"/>
    <property type="project" value="TreeGrafter"/>
</dbReference>
<dbReference type="InterPro" id="IPR029489">
    <property type="entry name" value="OGT/SEC/SPY_C"/>
</dbReference>
<dbReference type="PANTHER" id="PTHR44998">
    <property type="match status" value="1"/>
</dbReference>
<evidence type="ECO:0000259" key="6">
    <source>
        <dbReference type="Pfam" id="PF13844"/>
    </source>
</evidence>
<proteinExistence type="predicted"/>
<accession>A0A7S3GCM4</accession>
<feature type="chain" id="PRO_5031461329" description="O-GlcNAc transferase C-terminal domain-containing protein" evidence="5">
    <location>
        <begin position="34"/>
        <end position="798"/>
    </location>
</feature>
<gene>
    <name evidence="7" type="ORF">PBIL07802_LOCUS24380</name>
</gene>
<keyword evidence="5" id="KW-0732">Signal</keyword>
<dbReference type="Gene3D" id="3.40.50.2000">
    <property type="entry name" value="Glycogen Phosphorylase B"/>
    <property type="match status" value="1"/>
</dbReference>
<feature type="domain" description="O-GlcNAc transferase C-terminal" evidence="6">
    <location>
        <begin position="383"/>
        <end position="539"/>
    </location>
</feature>
<evidence type="ECO:0000313" key="7">
    <source>
        <dbReference type="EMBL" id="CAE0262085.1"/>
    </source>
</evidence>
<evidence type="ECO:0000256" key="3">
    <source>
        <dbReference type="ARBA" id="ARBA00022737"/>
    </source>
</evidence>
<keyword evidence="3" id="KW-0677">Repeat</keyword>
<dbReference type="Pfam" id="PF13844">
    <property type="entry name" value="Glyco_transf_41"/>
    <property type="match status" value="2"/>
</dbReference>
<feature type="domain" description="O-GlcNAc transferase C-terminal" evidence="6">
    <location>
        <begin position="568"/>
        <end position="710"/>
    </location>
</feature>
<evidence type="ECO:0000256" key="4">
    <source>
        <dbReference type="ARBA" id="ARBA00022803"/>
    </source>
</evidence>
<comment type="pathway">
    <text evidence="1">Protein modification; protein glycosylation.</text>
</comment>
<organism evidence="7">
    <name type="scientific">Palpitomonas bilix</name>
    <dbReference type="NCBI Taxonomy" id="652834"/>
    <lineage>
        <taxon>Eukaryota</taxon>
        <taxon>Eukaryota incertae sedis</taxon>
    </lineage>
</organism>